<dbReference type="SUPFAM" id="SSF56935">
    <property type="entry name" value="Porins"/>
    <property type="match status" value="1"/>
</dbReference>
<evidence type="ECO:0000256" key="2">
    <source>
        <dbReference type="ARBA" id="ARBA00022448"/>
    </source>
</evidence>
<dbReference type="Proteomes" id="UP000267585">
    <property type="component" value="Unassembled WGS sequence"/>
</dbReference>
<evidence type="ECO:0000256" key="12">
    <source>
        <dbReference type="PROSITE-ProRule" id="PRU01360"/>
    </source>
</evidence>
<name>A0A3S0D7B6_9FLAO</name>
<accession>A0A3S0D7B6</accession>
<evidence type="ECO:0000256" key="11">
    <source>
        <dbReference type="ARBA" id="ARBA00023237"/>
    </source>
</evidence>
<keyword evidence="5 12" id="KW-0812">Transmembrane</keyword>
<reference evidence="17 18" key="1">
    <citation type="submission" date="2018-11" db="EMBL/GenBank/DDBJ databases">
        <title>Arenibacter aquaticus sp.nov., a marine bacterium isolated from surface seawater in the South China Sea.</title>
        <authorList>
            <person name="Guo J."/>
            <person name="Sun J."/>
        </authorList>
    </citation>
    <scope>NUCLEOTIDE SEQUENCE [LARGE SCALE GENOMIC DNA]</scope>
    <source>
        <strain evidence="17 18">GUO666</strain>
    </source>
</reference>
<dbReference type="Gene3D" id="2.40.170.20">
    <property type="entry name" value="TonB-dependent receptor, beta-barrel domain"/>
    <property type="match status" value="1"/>
</dbReference>
<evidence type="ECO:0000256" key="8">
    <source>
        <dbReference type="ARBA" id="ARBA00023065"/>
    </source>
</evidence>
<dbReference type="InterPro" id="IPR039426">
    <property type="entry name" value="TonB-dep_rcpt-like"/>
</dbReference>
<dbReference type="GO" id="GO:0009279">
    <property type="term" value="C:cell outer membrane"/>
    <property type="evidence" value="ECO:0007669"/>
    <property type="project" value="UniProtKB-SubCell"/>
</dbReference>
<feature type="signal peptide" evidence="14">
    <location>
        <begin position="1"/>
        <end position="19"/>
    </location>
</feature>
<keyword evidence="9 13" id="KW-0798">TonB box</keyword>
<evidence type="ECO:0000313" key="17">
    <source>
        <dbReference type="EMBL" id="RTE54670.1"/>
    </source>
</evidence>
<protein>
    <submittedName>
        <fullName evidence="17">TonB-dependent receptor</fullName>
    </submittedName>
</protein>
<organism evidence="17 18">
    <name type="scientific">Arenibacter aquaticus</name>
    <dbReference type="NCBI Taxonomy" id="2489054"/>
    <lineage>
        <taxon>Bacteria</taxon>
        <taxon>Pseudomonadati</taxon>
        <taxon>Bacteroidota</taxon>
        <taxon>Flavobacteriia</taxon>
        <taxon>Flavobacteriales</taxon>
        <taxon>Flavobacteriaceae</taxon>
        <taxon>Arenibacter</taxon>
    </lineage>
</organism>
<keyword evidence="17" id="KW-0675">Receptor</keyword>
<keyword evidence="18" id="KW-1185">Reference proteome</keyword>
<sequence length="693" mass="77928">MRTTGICIVFSFLALCLHAQDPSKNDSITQLEEIILLDTLLSNTDKGIIPTKIIGQKVFHNYSPVDMVSAINQVSGVYILSGALNTNRITIRGVGARTLYGTDKLRLYYNNIPITNGSGFSTIEAYDLENLSSVEVIKGPKATGYGTNLGGAILLNSKQPMAGSTYFRNNFTFGSYGLLKNNFVFSHNEDKLSLNLQHGYLEQDGYRENNAFKRNGILLDVNYSLGPKTNIGLLVNHIDYIAQIASSLGETDFKEDPKQAAFTWKSAKGYEDNNYSLTGLSLRHSFSETFKNQSSIFYTYLDHYEPRPFGILDEYTHGFGFRTKFMGQFILNRSSLDYNFGAELYKDEYNWDEFENLYRENNGEGSLEGDQFAKNKEFRRQFNAFGHLLIPITDALSAQLGLNINKTLYDFRDLFNTGDANKSAERNFDAILLPSLNLNYNLSKGRSIFANISRGFSNPTLEETLTPDGVINPDIAQETGVNYEIGSSLFFLDNKLHLNLALYRMDIKNLLVAQRVAEDQYIGKNAGKTKHQGLELEAEYRWDISPSVNITPFLSYTFNDHSFVTFVDQENNYSGNPLTGVPKQRLNSGFQAHVNNQFYWNTTHQFVGEIPLTDANSLYSDAFGVLNSKVGYKNKLGKNISLDVAFGLNNILNTNYAQSVLINTTGFGGSEPRYYYPGNNRNYYGSLRLGYSL</sequence>
<keyword evidence="3 12" id="KW-1134">Transmembrane beta strand</keyword>
<dbReference type="PROSITE" id="PS52016">
    <property type="entry name" value="TONB_DEPENDENT_REC_3"/>
    <property type="match status" value="1"/>
</dbReference>
<comment type="subcellular location">
    <subcellularLocation>
        <location evidence="1 12">Cell outer membrane</location>
        <topology evidence="1 12">Multi-pass membrane protein</topology>
    </subcellularLocation>
</comment>
<dbReference type="Gene3D" id="2.170.130.10">
    <property type="entry name" value="TonB-dependent receptor, plug domain"/>
    <property type="match status" value="1"/>
</dbReference>
<dbReference type="AlphaFoldDB" id="A0A3S0D7B6"/>
<dbReference type="InterPro" id="IPR037066">
    <property type="entry name" value="Plug_dom_sf"/>
</dbReference>
<dbReference type="PANTHER" id="PTHR32552">
    <property type="entry name" value="FERRICHROME IRON RECEPTOR-RELATED"/>
    <property type="match status" value="1"/>
</dbReference>
<evidence type="ECO:0000256" key="5">
    <source>
        <dbReference type="ARBA" id="ARBA00022692"/>
    </source>
</evidence>
<keyword evidence="2 12" id="KW-0813">Transport</keyword>
<keyword evidence="6 14" id="KW-0732">Signal</keyword>
<evidence type="ECO:0000256" key="4">
    <source>
        <dbReference type="ARBA" id="ARBA00022496"/>
    </source>
</evidence>
<evidence type="ECO:0000256" key="7">
    <source>
        <dbReference type="ARBA" id="ARBA00023004"/>
    </source>
</evidence>
<gene>
    <name evidence="17" type="ORF">EHW67_05755</name>
</gene>
<dbReference type="InterPro" id="IPR036942">
    <property type="entry name" value="Beta-barrel_TonB_sf"/>
</dbReference>
<dbReference type="EMBL" id="RQPJ01000002">
    <property type="protein sequence ID" value="RTE54670.1"/>
    <property type="molecule type" value="Genomic_DNA"/>
</dbReference>
<evidence type="ECO:0000256" key="1">
    <source>
        <dbReference type="ARBA" id="ARBA00004571"/>
    </source>
</evidence>
<evidence type="ECO:0000259" key="15">
    <source>
        <dbReference type="Pfam" id="PF00593"/>
    </source>
</evidence>
<feature type="domain" description="TonB-dependent receptor plug" evidence="16">
    <location>
        <begin position="51"/>
        <end position="151"/>
    </location>
</feature>
<evidence type="ECO:0000256" key="9">
    <source>
        <dbReference type="ARBA" id="ARBA00023077"/>
    </source>
</evidence>
<proteinExistence type="inferred from homology"/>
<keyword evidence="4" id="KW-0410">Iron transport</keyword>
<comment type="similarity">
    <text evidence="12 13">Belongs to the TonB-dependent receptor family.</text>
</comment>
<dbReference type="RefSeq" id="WP_126161402.1">
    <property type="nucleotide sequence ID" value="NZ_RQPJ01000002.1"/>
</dbReference>
<evidence type="ECO:0000259" key="16">
    <source>
        <dbReference type="Pfam" id="PF07715"/>
    </source>
</evidence>
<dbReference type="Pfam" id="PF00593">
    <property type="entry name" value="TonB_dep_Rec_b-barrel"/>
    <property type="match status" value="1"/>
</dbReference>
<dbReference type="InterPro" id="IPR012910">
    <property type="entry name" value="Plug_dom"/>
</dbReference>
<keyword evidence="8" id="KW-0406">Ion transport</keyword>
<feature type="chain" id="PRO_5018675521" evidence="14">
    <location>
        <begin position="20"/>
        <end position="693"/>
    </location>
</feature>
<feature type="domain" description="TonB-dependent receptor-like beta-barrel" evidence="15">
    <location>
        <begin position="262"/>
        <end position="651"/>
    </location>
</feature>
<dbReference type="OrthoDB" id="9782587at2"/>
<dbReference type="GO" id="GO:0015344">
    <property type="term" value="F:siderophore uptake transmembrane transporter activity"/>
    <property type="evidence" value="ECO:0007669"/>
    <property type="project" value="TreeGrafter"/>
</dbReference>
<evidence type="ECO:0000313" key="18">
    <source>
        <dbReference type="Proteomes" id="UP000267585"/>
    </source>
</evidence>
<dbReference type="PANTHER" id="PTHR32552:SF68">
    <property type="entry name" value="FERRICHROME OUTER MEMBRANE TRANSPORTER_PHAGE RECEPTOR"/>
    <property type="match status" value="1"/>
</dbReference>
<evidence type="ECO:0000256" key="3">
    <source>
        <dbReference type="ARBA" id="ARBA00022452"/>
    </source>
</evidence>
<keyword evidence="10 12" id="KW-0472">Membrane</keyword>
<evidence type="ECO:0000256" key="14">
    <source>
        <dbReference type="SAM" id="SignalP"/>
    </source>
</evidence>
<evidence type="ECO:0000256" key="10">
    <source>
        <dbReference type="ARBA" id="ARBA00023136"/>
    </source>
</evidence>
<evidence type="ECO:0000256" key="6">
    <source>
        <dbReference type="ARBA" id="ARBA00022729"/>
    </source>
</evidence>
<dbReference type="Pfam" id="PF07715">
    <property type="entry name" value="Plug"/>
    <property type="match status" value="1"/>
</dbReference>
<evidence type="ECO:0000256" key="13">
    <source>
        <dbReference type="RuleBase" id="RU003357"/>
    </source>
</evidence>
<comment type="caution">
    <text evidence="17">The sequence shown here is derived from an EMBL/GenBank/DDBJ whole genome shotgun (WGS) entry which is preliminary data.</text>
</comment>
<keyword evidence="7" id="KW-0408">Iron</keyword>
<dbReference type="InterPro" id="IPR000531">
    <property type="entry name" value="Beta-barrel_TonB"/>
</dbReference>
<keyword evidence="11 12" id="KW-0998">Cell outer membrane</keyword>